<dbReference type="GO" id="GO:0004357">
    <property type="term" value="F:glutamate-cysteine ligase activity"/>
    <property type="evidence" value="ECO:0007669"/>
    <property type="project" value="UniProtKB-EC"/>
</dbReference>
<gene>
    <name evidence="5" type="ORF">R1sor_004330</name>
</gene>
<comment type="caution">
    <text evidence="5">The sequence shown here is derived from an EMBL/GenBank/DDBJ whole genome shotgun (WGS) entry which is preliminary data.</text>
</comment>
<evidence type="ECO:0000256" key="2">
    <source>
        <dbReference type="ARBA" id="ARBA00022598"/>
    </source>
</evidence>
<dbReference type="PANTHER" id="PTHR34378">
    <property type="entry name" value="GLUTAMATE--CYSTEINE LIGASE, CHLOROPLASTIC"/>
    <property type="match status" value="1"/>
</dbReference>
<name>A0ABD3HMQ6_9MARC</name>
<sequence>MKLGTSRSILPLETGRVGGIIGTEHEKFAFDVKTLKSIEYERIAEVLEGLAQRFGWERVFENGNITELKKNGQSITLEPGGQFELSGAPLETLHRNQEELNSHVNEVSDIAEELGIKFLGYCFNPAWSVSETPVMPRPRYDMIQKYLPRIGGHGIDVMYSTCTVQVNLDFSSEEDMVRKFRVGLALQPIATAIFASSPFANGEPKGYLSYRSQLWMDYDKELVFCRLSSPISSGRFENYVDYALNVPMFFFYRKNKYMDCIGLSFKDFLNGKLPSLPGEYPILKD</sequence>
<dbReference type="InterPro" id="IPR035434">
    <property type="entry name" value="GCL_bact_plant"/>
</dbReference>
<keyword evidence="2" id="KW-0436">Ligase</keyword>
<dbReference type="PANTHER" id="PTHR34378:SF1">
    <property type="entry name" value="GLUTAMATE--CYSTEINE LIGASE, CHLOROPLASTIC"/>
    <property type="match status" value="1"/>
</dbReference>
<organism evidence="5 6">
    <name type="scientific">Riccia sorocarpa</name>
    <dbReference type="NCBI Taxonomy" id="122646"/>
    <lineage>
        <taxon>Eukaryota</taxon>
        <taxon>Viridiplantae</taxon>
        <taxon>Streptophyta</taxon>
        <taxon>Embryophyta</taxon>
        <taxon>Marchantiophyta</taxon>
        <taxon>Marchantiopsida</taxon>
        <taxon>Marchantiidae</taxon>
        <taxon>Marchantiales</taxon>
        <taxon>Ricciaceae</taxon>
        <taxon>Riccia</taxon>
    </lineage>
</organism>
<evidence type="ECO:0000256" key="1">
    <source>
        <dbReference type="ARBA" id="ARBA00012220"/>
    </source>
</evidence>
<protein>
    <recommendedName>
        <fullName evidence="1">glutamate--cysteine ligase</fullName>
        <ecNumber evidence="1">6.3.2.2</ecNumber>
    </recommendedName>
</protein>
<dbReference type="Pfam" id="PF04107">
    <property type="entry name" value="GCS2"/>
    <property type="match status" value="1"/>
</dbReference>
<dbReference type="AlphaFoldDB" id="A0ABD3HMQ6"/>
<evidence type="ECO:0000256" key="3">
    <source>
        <dbReference type="ARBA" id="ARBA00022741"/>
    </source>
</evidence>
<dbReference type="SUPFAM" id="SSF55931">
    <property type="entry name" value="Glutamine synthetase/guanido kinase"/>
    <property type="match status" value="1"/>
</dbReference>
<proteinExistence type="predicted"/>
<dbReference type="Proteomes" id="UP001633002">
    <property type="component" value="Unassembled WGS sequence"/>
</dbReference>
<evidence type="ECO:0000256" key="4">
    <source>
        <dbReference type="ARBA" id="ARBA00022840"/>
    </source>
</evidence>
<dbReference type="GO" id="GO:0005524">
    <property type="term" value="F:ATP binding"/>
    <property type="evidence" value="ECO:0007669"/>
    <property type="project" value="UniProtKB-KW"/>
</dbReference>
<dbReference type="Gene3D" id="3.30.590.20">
    <property type="match status" value="1"/>
</dbReference>
<evidence type="ECO:0000313" key="6">
    <source>
        <dbReference type="Proteomes" id="UP001633002"/>
    </source>
</evidence>
<dbReference type="EMBL" id="JBJQOH010000003">
    <property type="protein sequence ID" value="KAL3690679.1"/>
    <property type="molecule type" value="Genomic_DNA"/>
</dbReference>
<dbReference type="EC" id="6.3.2.2" evidence="1"/>
<keyword evidence="4" id="KW-0067">ATP-binding</keyword>
<keyword evidence="6" id="KW-1185">Reference proteome</keyword>
<evidence type="ECO:0000313" key="5">
    <source>
        <dbReference type="EMBL" id="KAL3690679.1"/>
    </source>
</evidence>
<dbReference type="InterPro" id="IPR006336">
    <property type="entry name" value="GCS2"/>
</dbReference>
<keyword evidence="3" id="KW-0547">Nucleotide-binding</keyword>
<accession>A0ABD3HMQ6</accession>
<reference evidence="5 6" key="1">
    <citation type="submission" date="2024-09" db="EMBL/GenBank/DDBJ databases">
        <title>Chromosome-scale assembly of Riccia sorocarpa.</title>
        <authorList>
            <person name="Paukszto L."/>
        </authorList>
    </citation>
    <scope>NUCLEOTIDE SEQUENCE [LARGE SCALE GENOMIC DNA]</scope>
    <source>
        <strain evidence="5">LP-2024</strain>
        <tissue evidence="5">Aerial parts of the thallus</tissue>
    </source>
</reference>
<dbReference type="InterPro" id="IPR014746">
    <property type="entry name" value="Gln_synth/guanido_kin_cat_dom"/>
</dbReference>